<gene>
    <name evidence="1" type="ORF">M8C21_010096</name>
</gene>
<organism evidence="1 2">
    <name type="scientific">Ambrosia artemisiifolia</name>
    <name type="common">Common ragweed</name>
    <dbReference type="NCBI Taxonomy" id="4212"/>
    <lineage>
        <taxon>Eukaryota</taxon>
        <taxon>Viridiplantae</taxon>
        <taxon>Streptophyta</taxon>
        <taxon>Embryophyta</taxon>
        <taxon>Tracheophyta</taxon>
        <taxon>Spermatophyta</taxon>
        <taxon>Magnoliopsida</taxon>
        <taxon>eudicotyledons</taxon>
        <taxon>Gunneridae</taxon>
        <taxon>Pentapetalae</taxon>
        <taxon>asterids</taxon>
        <taxon>campanulids</taxon>
        <taxon>Asterales</taxon>
        <taxon>Asteraceae</taxon>
        <taxon>Asteroideae</taxon>
        <taxon>Heliantheae alliance</taxon>
        <taxon>Heliantheae</taxon>
        <taxon>Ambrosia</taxon>
    </lineage>
</organism>
<proteinExistence type="predicted"/>
<evidence type="ECO:0000313" key="2">
    <source>
        <dbReference type="Proteomes" id="UP001206925"/>
    </source>
</evidence>
<feature type="non-terminal residue" evidence="1">
    <location>
        <position position="103"/>
    </location>
</feature>
<evidence type="ECO:0000313" key="1">
    <source>
        <dbReference type="EMBL" id="KAI7732362.1"/>
    </source>
</evidence>
<sequence length="103" mass="11606">HTCHFPYTRVFPRSPPPAISPPSVLAPTLFSVFNQQPSSPPSLCGFSALYVHCLLRSVEEEGIELLSYLVLQELRPQKVRYQCAVTKISRYLCLLSSNLRTNV</sequence>
<dbReference type="AlphaFoldDB" id="A0AAD5BZK8"/>
<comment type="caution">
    <text evidence="1">The sequence shown here is derived from an EMBL/GenBank/DDBJ whole genome shotgun (WGS) entry which is preliminary data.</text>
</comment>
<name>A0AAD5BZK8_AMBAR</name>
<dbReference type="EMBL" id="JAMZMK010010253">
    <property type="protein sequence ID" value="KAI7732362.1"/>
    <property type="molecule type" value="Genomic_DNA"/>
</dbReference>
<reference evidence="1" key="1">
    <citation type="submission" date="2022-06" db="EMBL/GenBank/DDBJ databases">
        <title>Uncovering the hologenomic basis of an extraordinary plant invasion.</title>
        <authorList>
            <person name="Bieker V.C."/>
            <person name="Martin M.D."/>
            <person name="Gilbert T."/>
            <person name="Hodgins K."/>
            <person name="Battlay P."/>
            <person name="Petersen B."/>
            <person name="Wilson J."/>
        </authorList>
    </citation>
    <scope>NUCLEOTIDE SEQUENCE</scope>
    <source>
        <strain evidence="1">AA19_3_7</strain>
        <tissue evidence="1">Leaf</tissue>
    </source>
</reference>
<dbReference type="Proteomes" id="UP001206925">
    <property type="component" value="Unassembled WGS sequence"/>
</dbReference>
<keyword evidence="2" id="KW-1185">Reference proteome</keyword>
<protein>
    <submittedName>
        <fullName evidence="1">Uncharacterized protein</fullName>
    </submittedName>
</protein>
<accession>A0AAD5BZK8</accession>